<dbReference type="Proteomes" id="UP001054837">
    <property type="component" value="Unassembled WGS sequence"/>
</dbReference>
<sequence>MSITEKEHDSKQLTNFPPPPPHLSLEGSGAAKRSPFLFLMELLSQKASLYSWLPARNRNKATVIHHNKATVMESHFLLHAAPSTSSDRRRSRNRSSKYEIKDNSLQCKWNTNVSGSKTLQGWFVAARVVG</sequence>
<dbReference type="EMBL" id="BPLQ01002602">
    <property type="protein sequence ID" value="GIX94339.1"/>
    <property type="molecule type" value="Genomic_DNA"/>
</dbReference>
<protein>
    <submittedName>
        <fullName evidence="2">Uncharacterized protein</fullName>
    </submittedName>
</protein>
<name>A0AAV4PCK6_9ARAC</name>
<comment type="caution">
    <text evidence="2">The sequence shown here is derived from an EMBL/GenBank/DDBJ whole genome shotgun (WGS) entry which is preliminary data.</text>
</comment>
<evidence type="ECO:0000256" key="1">
    <source>
        <dbReference type="SAM" id="MobiDB-lite"/>
    </source>
</evidence>
<keyword evidence="3" id="KW-1185">Reference proteome</keyword>
<feature type="region of interest" description="Disordered" evidence="1">
    <location>
        <begin position="1"/>
        <end position="28"/>
    </location>
</feature>
<feature type="compositionally biased region" description="Basic and acidic residues" evidence="1">
    <location>
        <begin position="1"/>
        <end position="11"/>
    </location>
</feature>
<gene>
    <name evidence="2" type="ORF">CDAR_49531</name>
</gene>
<reference evidence="2 3" key="1">
    <citation type="submission" date="2021-06" db="EMBL/GenBank/DDBJ databases">
        <title>Caerostris darwini draft genome.</title>
        <authorList>
            <person name="Kono N."/>
            <person name="Arakawa K."/>
        </authorList>
    </citation>
    <scope>NUCLEOTIDE SEQUENCE [LARGE SCALE GENOMIC DNA]</scope>
</reference>
<evidence type="ECO:0000313" key="2">
    <source>
        <dbReference type="EMBL" id="GIX94339.1"/>
    </source>
</evidence>
<proteinExistence type="predicted"/>
<organism evidence="2 3">
    <name type="scientific">Caerostris darwini</name>
    <dbReference type="NCBI Taxonomy" id="1538125"/>
    <lineage>
        <taxon>Eukaryota</taxon>
        <taxon>Metazoa</taxon>
        <taxon>Ecdysozoa</taxon>
        <taxon>Arthropoda</taxon>
        <taxon>Chelicerata</taxon>
        <taxon>Arachnida</taxon>
        <taxon>Araneae</taxon>
        <taxon>Araneomorphae</taxon>
        <taxon>Entelegynae</taxon>
        <taxon>Araneoidea</taxon>
        <taxon>Araneidae</taxon>
        <taxon>Caerostris</taxon>
    </lineage>
</organism>
<accession>A0AAV4PCK6</accession>
<dbReference type="AlphaFoldDB" id="A0AAV4PCK6"/>
<evidence type="ECO:0000313" key="3">
    <source>
        <dbReference type="Proteomes" id="UP001054837"/>
    </source>
</evidence>